<dbReference type="Pfam" id="PF00589">
    <property type="entry name" value="Phage_integrase"/>
    <property type="match status" value="1"/>
</dbReference>
<keyword evidence="6 9" id="KW-0238">DNA-binding</keyword>
<keyword evidence="7" id="KW-0233">DNA recombination</keyword>
<evidence type="ECO:0000259" key="11">
    <source>
        <dbReference type="PROSITE" id="PS51900"/>
    </source>
</evidence>
<keyword evidence="12" id="KW-0489">Methyltransferase</keyword>
<keyword evidence="2" id="KW-0963">Cytoplasm</keyword>
<dbReference type="InterPro" id="IPR050090">
    <property type="entry name" value="Tyrosine_recombinase_XerCD"/>
</dbReference>
<dbReference type="GO" id="GO:0015074">
    <property type="term" value="P:DNA integration"/>
    <property type="evidence" value="ECO:0007669"/>
    <property type="project" value="UniProtKB-KW"/>
</dbReference>
<dbReference type="PROSITE" id="PS51898">
    <property type="entry name" value="TYR_RECOMBINASE"/>
    <property type="match status" value="1"/>
</dbReference>
<proteinExistence type="predicted"/>
<dbReference type="GO" id="GO:0008757">
    <property type="term" value="F:S-adenosylmethionine-dependent methyltransferase activity"/>
    <property type="evidence" value="ECO:0007669"/>
    <property type="project" value="InterPro"/>
</dbReference>
<evidence type="ECO:0000256" key="2">
    <source>
        <dbReference type="ARBA" id="ARBA00022490"/>
    </source>
</evidence>
<feature type="domain" description="Tyr recombinase" evidence="10">
    <location>
        <begin position="103"/>
        <end position="292"/>
    </location>
</feature>
<dbReference type="GO" id="GO:0006310">
    <property type="term" value="P:DNA recombination"/>
    <property type="evidence" value="ECO:0007669"/>
    <property type="project" value="UniProtKB-KW"/>
</dbReference>
<dbReference type="Gene3D" id="1.10.443.10">
    <property type="entry name" value="Intergrase catalytic core"/>
    <property type="match status" value="1"/>
</dbReference>
<dbReference type="InterPro" id="IPR044068">
    <property type="entry name" value="CB"/>
</dbReference>
<dbReference type="PANTHER" id="PTHR30349:SF77">
    <property type="entry name" value="TYROSINE RECOMBINASE XERC"/>
    <property type="match status" value="1"/>
</dbReference>
<evidence type="ECO:0000313" key="13">
    <source>
        <dbReference type="Proteomes" id="UP000307943"/>
    </source>
</evidence>
<reference evidence="12 13" key="1">
    <citation type="submission" date="2019-05" db="EMBL/GenBank/DDBJ databases">
        <title>We sequenced the genome of Paenibacillus hemerocallicola KCTC 33185 for further insight into its adaptation and study the phylogeny of Paenibacillus.</title>
        <authorList>
            <person name="Narsing Rao M.P."/>
        </authorList>
    </citation>
    <scope>NUCLEOTIDE SEQUENCE [LARGE SCALE GENOMIC DNA]</scope>
    <source>
        <strain evidence="12 13">KCTC 33185</strain>
    </source>
</reference>
<evidence type="ECO:0000256" key="3">
    <source>
        <dbReference type="ARBA" id="ARBA00022618"/>
    </source>
</evidence>
<evidence type="ECO:0000256" key="4">
    <source>
        <dbReference type="ARBA" id="ARBA00022829"/>
    </source>
</evidence>
<keyword evidence="3" id="KW-0132">Cell division</keyword>
<dbReference type="GO" id="GO:0032259">
    <property type="term" value="P:methylation"/>
    <property type="evidence" value="ECO:0007669"/>
    <property type="project" value="UniProtKB-KW"/>
</dbReference>
<dbReference type="PROSITE" id="PS51900">
    <property type="entry name" value="CB"/>
    <property type="match status" value="1"/>
</dbReference>
<evidence type="ECO:0000256" key="7">
    <source>
        <dbReference type="ARBA" id="ARBA00023172"/>
    </source>
</evidence>
<dbReference type="InterPro" id="IPR013762">
    <property type="entry name" value="Integrase-like_cat_sf"/>
</dbReference>
<feature type="domain" description="Core-binding (CB)" evidence="11">
    <location>
        <begin position="7"/>
        <end position="82"/>
    </location>
</feature>
<dbReference type="SUPFAM" id="SSF53335">
    <property type="entry name" value="S-adenosyl-L-methionine-dependent methyltransferases"/>
    <property type="match status" value="1"/>
</dbReference>
<dbReference type="InterPro" id="IPR010998">
    <property type="entry name" value="Integrase_recombinase_N"/>
</dbReference>
<dbReference type="InterPro" id="IPR029063">
    <property type="entry name" value="SAM-dependent_MTases_sf"/>
</dbReference>
<evidence type="ECO:0000256" key="9">
    <source>
        <dbReference type="PROSITE-ProRule" id="PRU01248"/>
    </source>
</evidence>
<dbReference type="PANTHER" id="PTHR30349">
    <property type="entry name" value="PHAGE INTEGRASE-RELATED"/>
    <property type="match status" value="1"/>
</dbReference>
<keyword evidence="13" id="KW-1185">Reference proteome</keyword>
<dbReference type="GO" id="GO:0007059">
    <property type="term" value="P:chromosome segregation"/>
    <property type="evidence" value="ECO:0007669"/>
    <property type="project" value="UniProtKB-KW"/>
</dbReference>
<protein>
    <submittedName>
        <fullName evidence="12">Methyltransferase domain-containing protein</fullName>
    </submittedName>
</protein>
<organism evidence="12 13">
    <name type="scientific">Paenibacillus hemerocallicola</name>
    <dbReference type="NCBI Taxonomy" id="1172614"/>
    <lineage>
        <taxon>Bacteria</taxon>
        <taxon>Bacillati</taxon>
        <taxon>Bacillota</taxon>
        <taxon>Bacilli</taxon>
        <taxon>Bacillales</taxon>
        <taxon>Paenibacillaceae</taxon>
        <taxon>Paenibacillus</taxon>
    </lineage>
</organism>
<comment type="subcellular location">
    <subcellularLocation>
        <location evidence="1">Cytoplasm</location>
    </subcellularLocation>
</comment>
<dbReference type="CDD" id="cd02440">
    <property type="entry name" value="AdoMet_MTases"/>
    <property type="match status" value="1"/>
</dbReference>
<dbReference type="RefSeq" id="WP_139602359.1">
    <property type="nucleotide sequence ID" value="NZ_VDCQ01000013.1"/>
</dbReference>
<dbReference type="Proteomes" id="UP000307943">
    <property type="component" value="Unassembled WGS sequence"/>
</dbReference>
<dbReference type="EMBL" id="VDCQ01000013">
    <property type="protein sequence ID" value="TNJ66049.1"/>
    <property type="molecule type" value="Genomic_DNA"/>
</dbReference>
<evidence type="ECO:0000256" key="5">
    <source>
        <dbReference type="ARBA" id="ARBA00022908"/>
    </source>
</evidence>
<dbReference type="SUPFAM" id="SSF56349">
    <property type="entry name" value="DNA breaking-rejoining enzymes"/>
    <property type="match status" value="1"/>
</dbReference>
<evidence type="ECO:0000259" key="10">
    <source>
        <dbReference type="PROSITE" id="PS51898"/>
    </source>
</evidence>
<keyword evidence="12" id="KW-0808">Transferase</keyword>
<dbReference type="GO" id="GO:0051301">
    <property type="term" value="P:cell division"/>
    <property type="evidence" value="ECO:0007669"/>
    <property type="project" value="UniProtKB-KW"/>
</dbReference>
<dbReference type="OrthoDB" id="9801717at2"/>
<name>A0A5C4TC60_9BACL</name>
<accession>A0A5C4TC60</accession>
<gene>
    <name evidence="12" type="ORF">FE784_11530</name>
</gene>
<evidence type="ECO:0000256" key="6">
    <source>
        <dbReference type="ARBA" id="ARBA00023125"/>
    </source>
</evidence>
<dbReference type="GO" id="GO:0005737">
    <property type="term" value="C:cytoplasm"/>
    <property type="evidence" value="ECO:0007669"/>
    <property type="project" value="UniProtKB-SubCell"/>
</dbReference>
<evidence type="ECO:0000256" key="8">
    <source>
        <dbReference type="ARBA" id="ARBA00023306"/>
    </source>
</evidence>
<dbReference type="InterPro" id="IPR011010">
    <property type="entry name" value="DNA_brk_join_enz"/>
</dbReference>
<evidence type="ECO:0000313" key="12">
    <source>
        <dbReference type="EMBL" id="TNJ66049.1"/>
    </source>
</evidence>
<keyword evidence="8" id="KW-0131">Cell cycle</keyword>
<sequence length="405" mass="46828">MKMTDLWTLYEADKRILGFSPHTLKAYSLQFKVLAHEIGNLNIEEVSLDLLKGYLARQSERLKPSSLGHRIRFIRSLFRFAFEEGHIAKNPTTKLREPKMEKRIPKFLIEEDVINLKITCDSLREHALQAFLYCTGCRVGEVHKLDIEDINWESCSAIVHGKGSKQREVYFTTECKVWLKKYLESREDSCKALFVTETLPVRRLAIPTIRYSVKKLAARGEVAVNVYPHRFRHTYATQIETARKVVSNLNTPITFIEAPMEEIPGLPVDHFDKALSIYALGWTVNLQKTLTNIYRSLKAGGVFVFSWEHPIHSVVEYTEDELKFRRSYVKEGFEKHESWRDTPIVMHNRKVSTFVNDLIDAGFVIDKVIEESNIDENDTSNPNKWYSGAKARIIPSTLIIKSHKP</sequence>
<dbReference type="Gene3D" id="3.40.50.150">
    <property type="entry name" value="Vaccinia Virus protein VP39"/>
    <property type="match status" value="1"/>
</dbReference>
<dbReference type="Gene3D" id="1.10.150.130">
    <property type="match status" value="1"/>
</dbReference>
<dbReference type="InterPro" id="IPR002104">
    <property type="entry name" value="Integrase_catalytic"/>
</dbReference>
<dbReference type="GO" id="GO:0003677">
    <property type="term" value="F:DNA binding"/>
    <property type="evidence" value="ECO:0007669"/>
    <property type="project" value="UniProtKB-UniRule"/>
</dbReference>
<evidence type="ECO:0000256" key="1">
    <source>
        <dbReference type="ARBA" id="ARBA00004496"/>
    </source>
</evidence>
<keyword evidence="4" id="KW-0159">Chromosome partition</keyword>
<keyword evidence="5" id="KW-0229">DNA integration</keyword>
<dbReference type="AlphaFoldDB" id="A0A5C4TC60"/>
<comment type="caution">
    <text evidence="12">The sequence shown here is derived from an EMBL/GenBank/DDBJ whole genome shotgun (WGS) entry which is preliminary data.</text>
</comment>